<evidence type="ECO:0000259" key="8">
    <source>
        <dbReference type="Pfam" id="PF17768"/>
    </source>
</evidence>
<dbReference type="InterPro" id="IPR038763">
    <property type="entry name" value="DHH_sf"/>
</dbReference>
<dbReference type="InterPro" id="IPR004610">
    <property type="entry name" value="RecJ"/>
</dbReference>
<dbReference type="InterPro" id="IPR041122">
    <property type="entry name" value="RecJ_OB"/>
</dbReference>
<dbReference type="GO" id="GO:0004527">
    <property type="term" value="F:exonuclease activity"/>
    <property type="evidence" value="ECO:0007669"/>
    <property type="project" value="UniProtKB-KW"/>
</dbReference>
<dbReference type="InterPro" id="IPR051673">
    <property type="entry name" value="SSDNA_exonuclease_RecJ"/>
</dbReference>
<protein>
    <recommendedName>
        <fullName evidence="2">Single-stranded-DNA-specific exonuclease RecJ</fullName>
    </recommendedName>
</protein>
<evidence type="ECO:0000313" key="10">
    <source>
        <dbReference type="Proteomes" id="UP001171111"/>
    </source>
</evidence>
<keyword evidence="10" id="KW-1185">Reference proteome</keyword>
<dbReference type="PANTHER" id="PTHR30255:SF2">
    <property type="entry name" value="SINGLE-STRANDED-DNA-SPECIFIC EXONUCLEASE RECJ"/>
    <property type="match status" value="1"/>
</dbReference>
<dbReference type="EMBL" id="JAULJQ010000002">
    <property type="protein sequence ID" value="MDO2408946.1"/>
    <property type="molecule type" value="Genomic_DNA"/>
</dbReference>
<dbReference type="Gene3D" id="3.90.1640.30">
    <property type="match status" value="1"/>
</dbReference>
<feature type="domain" description="RecJ OB" evidence="8">
    <location>
        <begin position="426"/>
        <end position="525"/>
    </location>
</feature>
<evidence type="ECO:0000256" key="4">
    <source>
        <dbReference type="ARBA" id="ARBA00022801"/>
    </source>
</evidence>
<sequence>MLDKIAVAKLLSQRFASDKHTSLSQLPLPHTMSGAKKAASIIAASIKNNEKIAIVGDYDCDGVCSSAILDEFFCDIGYKNHKVKIPNRFKDGYGLNESIVSELDAELIITVDNGITAFEAANECKKRGIKLVITDHHMPLDELPHADGLVDPQCKDNEFAFKEICGAQVAWYLVAALKDELGLVGYELGKFTDLLALAIIADMMELKDMNRVLVRAGLRQINSFARPCFRAIARLSGKESFAFKESFTFDDISFLITPLINSAGRMDDATVSFEFLRSRDLRCAEGLLAKISECNAVRKEREKELFELCAKSVSENDKVVVVWGEGWHEGVIGIVASRLARLYKRPAIVFSIDGQRAKGSARSVGKFDILALISSCESFLSSFGGHKGAAGLVAKPCKLAQLKTALNEACSNVDFNQISHDDLLGDIKADCVDSELMDIIDSFAPYGSKNPKPVFALRCALVVGVNTIGSEGLHLRLVLKADNRCFEAVYFNFEKRPAMGVRIDVLFTLGRNYFRGQESLQLIIQEIL</sequence>
<comment type="similarity">
    <text evidence="1">Belongs to the RecJ family.</text>
</comment>
<dbReference type="PANTHER" id="PTHR30255">
    <property type="entry name" value="SINGLE-STRANDED-DNA-SPECIFIC EXONUCLEASE RECJ"/>
    <property type="match status" value="1"/>
</dbReference>
<evidence type="ECO:0000259" key="6">
    <source>
        <dbReference type="Pfam" id="PF01368"/>
    </source>
</evidence>
<dbReference type="NCBIfam" id="TIGR00644">
    <property type="entry name" value="recJ"/>
    <property type="match status" value="1"/>
</dbReference>
<dbReference type="InterPro" id="IPR003156">
    <property type="entry name" value="DHHA1_dom"/>
</dbReference>
<dbReference type="SUPFAM" id="SSF64182">
    <property type="entry name" value="DHH phosphoesterases"/>
    <property type="match status" value="1"/>
</dbReference>
<proteinExistence type="inferred from homology"/>
<evidence type="ECO:0000259" key="7">
    <source>
        <dbReference type="Pfam" id="PF02272"/>
    </source>
</evidence>
<keyword evidence="5 9" id="KW-0269">Exonuclease</keyword>
<comment type="caution">
    <text evidence="9">The sequence shown here is derived from an EMBL/GenBank/DDBJ whole genome shotgun (WGS) entry which is preliminary data.</text>
</comment>
<feature type="domain" description="DDH" evidence="6">
    <location>
        <begin position="51"/>
        <end position="199"/>
    </location>
</feature>
<dbReference type="Gene3D" id="3.10.310.30">
    <property type="match status" value="1"/>
</dbReference>
<gene>
    <name evidence="9" type="primary">recJ</name>
    <name evidence="9" type="ORF">Q2362_02375</name>
</gene>
<evidence type="ECO:0000256" key="1">
    <source>
        <dbReference type="ARBA" id="ARBA00005915"/>
    </source>
</evidence>
<evidence type="ECO:0000256" key="3">
    <source>
        <dbReference type="ARBA" id="ARBA00022722"/>
    </source>
</evidence>
<organism evidence="9 10">
    <name type="scientific">Campylobacter magnus</name>
    <dbReference type="NCBI Taxonomy" id="3026462"/>
    <lineage>
        <taxon>Bacteria</taxon>
        <taxon>Pseudomonadati</taxon>
        <taxon>Campylobacterota</taxon>
        <taxon>Epsilonproteobacteria</taxon>
        <taxon>Campylobacterales</taxon>
        <taxon>Campylobacteraceae</taxon>
        <taxon>Campylobacter</taxon>
    </lineage>
</organism>
<feature type="domain" description="DHHA1" evidence="7">
    <location>
        <begin position="316"/>
        <end position="411"/>
    </location>
</feature>
<dbReference type="Pfam" id="PF01368">
    <property type="entry name" value="DHH"/>
    <property type="match status" value="1"/>
</dbReference>
<name>A0ABT8T5R0_9BACT</name>
<dbReference type="RefSeq" id="WP_302243714.1">
    <property type="nucleotide sequence ID" value="NZ_JAULJQ010000002.1"/>
</dbReference>
<accession>A0ABT8T5R0</accession>
<dbReference type="InterPro" id="IPR001667">
    <property type="entry name" value="DDH_dom"/>
</dbReference>
<dbReference type="Pfam" id="PF02272">
    <property type="entry name" value="DHHA1"/>
    <property type="match status" value="1"/>
</dbReference>
<keyword evidence="3" id="KW-0540">Nuclease</keyword>
<evidence type="ECO:0000313" key="9">
    <source>
        <dbReference type="EMBL" id="MDO2408946.1"/>
    </source>
</evidence>
<dbReference type="Proteomes" id="UP001171111">
    <property type="component" value="Unassembled WGS sequence"/>
</dbReference>
<dbReference type="Pfam" id="PF17768">
    <property type="entry name" value="RecJ_OB"/>
    <property type="match status" value="1"/>
</dbReference>
<evidence type="ECO:0000256" key="5">
    <source>
        <dbReference type="ARBA" id="ARBA00022839"/>
    </source>
</evidence>
<reference evidence="9 10" key="1">
    <citation type="submission" date="2023-06" db="EMBL/GenBank/DDBJ databases">
        <title>Campylobacter magnum sp. nov., isolated from cecal contents of domestic pigs (Sus scrofa domesticus).</title>
        <authorList>
            <person name="Papic B."/>
            <person name="Gruntar I."/>
        </authorList>
    </citation>
    <scope>NUCLEOTIDE SEQUENCE [LARGE SCALE GENOMIC DNA]</scope>
    <source>
        <strain evidence="10">34484-21</strain>
    </source>
</reference>
<evidence type="ECO:0000256" key="2">
    <source>
        <dbReference type="ARBA" id="ARBA00019841"/>
    </source>
</evidence>
<keyword evidence="4" id="KW-0378">Hydrolase</keyword>